<dbReference type="GO" id="GO:0005886">
    <property type="term" value="C:plasma membrane"/>
    <property type="evidence" value="ECO:0007669"/>
    <property type="project" value="TreeGrafter"/>
</dbReference>
<dbReference type="GO" id="GO:0098542">
    <property type="term" value="P:defense response to other organism"/>
    <property type="evidence" value="ECO:0007669"/>
    <property type="project" value="InterPro"/>
</dbReference>
<feature type="transmembrane region" description="Helical" evidence="3">
    <location>
        <begin position="48"/>
        <end position="69"/>
    </location>
</feature>
<dbReference type="AlphaFoldDB" id="A0A7N1A6V4"/>
<comment type="subcellular location">
    <subcellularLocation>
        <location evidence="1">Membrane</location>
    </subcellularLocation>
</comment>
<dbReference type="PANTHER" id="PTHR31234:SF2">
    <property type="entry name" value="OS05G0199100 PROTEIN"/>
    <property type="match status" value="1"/>
</dbReference>
<dbReference type="Gramene" id="Kaladp0096s0129.1.v1.1">
    <property type="protein sequence ID" value="Kaladp0096s0129.1.v1.1.CDS.1"/>
    <property type="gene ID" value="Kaladp0096s0129.v1.1"/>
</dbReference>
<organism evidence="4 5">
    <name type="scientific">Kalanchoe fedtschenkoi</name>
    <name type="common">Lavender scallops</name>
    <name type="synonym">South American air plant</name>
    <dbReference type="NCBI Taxonomy" id="63787"/>
    <lineage>
        <taxon>Eukaryota</taxon>
        <taxon>Viridiplantae</taxon>
        <taxon>Streptophyta</taxon>
        <taxon>Embryophyta</taxon>
        <taxon>Tracheophyta</taxon>
        <taxon>Spermatophyta</taxon>
        <taxon>Magnoliopsida</taxon>
        <taxon>eudicotyledons</taxon>
        <taxon>Gunneridae</taxon>
        <taxon>Pentapetalae</taxon>
        <taxon>Saxifragales</taxon>
        <taxon>Crassulaceae</taxon>
        <taxon>Kalanchoe</taxon>
    </lineage>
</organism>
<keyword evidence="5" id="KW-1185">Reference proteome</keyword>
<dbReference type="PANTHER" id="PTHR31234">
    <property type="entry name" value="LATE EMBRYOGENESIS ABUNDANT (LEA) HYDROXYPROLINE-RICH GLYCOPROTEIN FAMILY"/>
    <property type="match status" value="1"/>
</dbReference>
<keyword evidence="2 3" id="KW-0472">Membrane</keyword>
<reference evidence="4" key="1">
    <citation type="submission" date="2021-01" db="UniProtKB">
        <authorList>
            <consortium name="EnsemblPlants"/>
        </authorList>
    </citation>
    <scope>IDENTIFICATION</scope>
</reference>
<evidence type="ECO:0000256" key="2">
    <source>
        <dbReference type="ARBA" id="ARBA00023136"/>
    </source>
</evidence>
<dbReference type="Proteomes" id="UP000594263">
    <property type="component" value="Unplaced"/>
</dbReference>
<proteinExistence type="predicted"/>
<accession>A0A7N1A6V4</accession>
<keyword evidence="3" id="KW-1133">Transmembrane helix</keyword>
<name>A0A7N1A6V4_KALFE</name>
<evidence type="ECO:0000256" key="3">
    <source>
        <dbReference type="SAM" id="Phobius"/>
    </source>
</evidence>
<dbReference type="EnsemblPlants" id="Kaladp0096s0129.1.v1.1">
    <property type="protein sequence ID" value="Kaladp0096s0129.1.v1.1.CDS.1"/>
    <property type="gene ID" value="Kaladp0096s0129.v1.1"/>
</dbReference>
<sequence>MNPSSPFLNLTHASMTPITAPPLRTLSSPPPAPPTAREFWHTANFQRLMFLLVVFIIFISIYNPLNWLLTHVDIPEVRVYSVALNHFTATSDHLSAQLDVTFAVRNPNARATIRYNKVEASVFSGWGDDVLSLAKLPSFAQDTKSTTQVKAKMWIRVSAWEMGNSNGIFSGIMSERISGVVRLNMDLYGDAIFSSKL</sequence>
<dbReference type="InterPro" id="IPR044839">
    <property type="entry name" value="NDR1-like"/>
</dbReference>
<keyword evidence="3" id="KW-0812">Transmembrane</keyword>
<evidence type="ECO:0008006" key="6">
    <source>
        <dbReference type="Google" id="ProtNLM"/>
    </source>
</evidence>
<evidence type="ECO:0000313" key="5">
    <source>
        <dbReference type="Proteomes" id="UP000594263"/>
    </source>
</evidence>
<evidence type="ECO:0000256" key="1">
    <source>
        <dbReference type="ARBA" id="ARBA00004370"/>
    </source>
</evidence>
<protein>
    <recommendedName>
        <fullName evidence="6">Late embryogenesis abundant protein LEA-2 subgroup domain-containing protein</fullName>
    </recommendedName>
</protein>
<evidence type="ECO:0000313" key="4">
    <source>
        <dbReference type="EnsemblPlants" id="Kaladp0096s0129.1.v1.1.CDS.1"/>
    </source>
</evidence>